<evidence type="ECO:0000313" key="2">
    <source>
        <dbReference type="Proteomes" id="UP000655443"/>
    </source>
</evidence>
<dbReference type="RefSeq" id="WP_189950582.1">
    <property type="nucleotide sequence ID" value="NZ_BMVG01000003.1"/>
</dbReference>
<dbReference type="AlphaFoldDB" id="A0A918YFK1"/>
<sequence>MIAVADGLTVSVAAGRSDVAAQLSGRGEDERSRVVNLRVGAMTGNVPMLARPDPLTPHRHTLTFSTFGITDAVRDIENERHSSTPAERQSV</sequence>
<proteinExistence type="predicted"/>
<evidence type="ECO:0000313" key="1">
    <source>
        <dbReference type="EMBL" id="GHE01285.1"/>
    </source>
</evidence>
<protein>
    <submittedName>
        <fullName evidence="1">Uncharacterized protein</fullName>
    </submittedName>
</protein>
<dbReference type="EMBL" id="BMVG01000003">
    <property type="protein sequence ID" value="GHE01285.1"/>
    <property type="molecule type" value="Genomic_DNA"/>
</dbReference>
<keyword evidence="2" id="KW-1185">Reference proteome</keyword>
<reference evidence="1" key="2">
    <citation type="submission" date="2020-09" db="EMBL/GenBank/DDBJ databases">
        <authorList>
            <person name="Sun Q."/>
            <person name="Ohkuma M."/>
        </authorList>
    </citation>
    <scope>NUCLEOTIDE SEQUENCE</scope>
    <source>
        <strain evidence="1">JCM 4714</strain>
    </source>
</reference>
<dbReference type="Proteomes" id="UP000655443">
    <property type="component" value="Unassembled WGS sequence"/>
</dbReference>
<accession>A0A918YFK1</accession>
<gene>
    <name evidence="1" type="ORF">GCM10010339_19880</name>
</gene>
<organism evidence="1 2">
    <name type="scientific">Streptomyces alanosinicus</name>
    <dbReference type="NCBI Taxonomy" id="68171"/>
    <lineage>
        <taxon>Bacteria</taxon>
        <taxon>Bacillati</taxon>
        <taxon>Actinomycetota</taxon>
        <taxon>Actinomycetes</taxon>
        <taxon>Kitasatosporales</taxon>
        <taxon>Streptomycetaceae</taxon>
        <taxon>Streptomyces</taxon>
    </lineage>
</organism>
<name>A0A918YFK1_9ACTN</name>
<reference evidence="1" key="1">
    <citation type="journal article" date="2014" name="Int. J. Syst. Evol. Microbiol.">
        <title>Complete genome sequence of Corynebacterium casei LMG S-19264T (=DSM 44701T), isolated from a smear-ripened cheese.</title>
        <authorList>
            <consortium name="US DOE Joint Genome Institute (JGI-PGF)"/>
            <person name="Walter F."/>
            <person name="Albersmeier A."/>
            <person name="Kalinowski J."/>
            <person name="Ruckert C."/>
        </authorList>
    </citation>
    <scope>NUCLEOTIDE SEQUENCE</scope>
    <source>
        <strain evidence="1">JCM 4714</strain>
    </source>
</reference>
<comment type="caution">
    <text evidence="1">The sequence shown here is derived from an EMBL/GenBank/DDBJ whole genome shotgun (WGS) entry which is preliminary data.</text>
</comment>